<gene>
    <name evidence="1" type="ORF">GCM10022242_11410</name>
</gene>
<protein>
    <recommendedName>
        <fullName evidence="3">DUF1697 domain-containing protein</fullName>
    </recommendedName>
</protein>
<dbReference type="Gene3D" id="3.30.70.1280">
    <property type="entry name" value="SP0830-like domains"/>
    <property type="match status" value="1"/>
</dbReference>
<organism evidence="1 2">
    <name type="scientific">Nocardioides panacisoli</name>
    <dbReference type="NCBI Taxonomy" id="627624"/>
    <lineage>
        <taxon>Bacteria</taxon>
        <taxon>Bacillati</taxon>
        <taxon>Actinomycetota</taxon>
        <taxon>Actinomycetes</taxon>
        <taxon>Propionibacteriales</taxon>
        <taxon>Nocardioidaceae</taxon>
        <taxon>Nocardioides</taxon>
    </lineage>
</organism>
<evidence type="ECO:0000313" key="2">
    <source>
        <dbReference type="Proteomes" id="UP001501821"/>
    </source>
</evidence>
<proteinExistence type="predicted"/>
<dbReference type="SUPFAM" id="SSF160379">
    <property type="entry name" value="SP0830-like"/>
    <property type="match status" value="1"/>
</dbReference>
<evidence type="ECO:0008006" key="3">
    <source>
        <dbReference type="Google" id="ProtNLM"/>
    </source>
</evidence>
<keyword evidence="2" id="KW-1185">Reference proteome</keyword>
<name>A0ABP7I769_9ACTN</name>
<dbReference type="EMBL" id="BAABAH010000003">
    <property type="protein sequence ID" value="GAA3810539.1"/>
    <property type="molecule type" value="Genomic_DNA"/>
</dbReference>
<evidence type="ECO:0000313" key="1">
    <source>
        <dbReference type="EMBL" id="GAA3810539.1"/>
    </source>
</evidence>
<dbReference type="Proteomes" id="UP001501821">
    <property type="component" value="Unassembled WGS sequence"/>
</dbReference>
<comment type="caution">
    <text evidence="1">The sequence shown here is derived from an EMBL/GenBank/DDBJ whole genome shotgun (WGS) entry which is preliminary data.</text>
</comment>
<reference evidence="2" key="1">
    <citation type="journal article" date="2019" name="Int. J. Syst. Evol. Microbiol.">
        <title>The Global Catalogue of Microorganisms (GCM) 10K type strain sequencing project: providing services to taxonomists for standard genome sequencing and annotation.</title>
        <authorList>
            <consortium name="The Broad Institute Genomics Platform"/>
            <consortium name="The Broad Institute Genome Sequencing Center for Infectious Disease"/>
            <person name="Wu L."/>
            <person name="Ma J."/>
        </authorList>
    </citation>
    <scope>NUCLEOTIDE SEQUENCE [LARGE SCALE GENOMIC DNA]</scope>
    <source>
        <strain evidence="2">JCM 16953</strain>
    </source>
</reference>
<sequence>MQWVGLVRNVMLGRQGLSRAVLLEAVGDAGGREPRSYLTTGNISFVAPPGDLDDVVERIEAGVAAALGRAELVAVRSLDALRDLVAVDRFAAFAGEDWETEVSFLRHDAPPLDERRIAYPRQTVIVDVRPHEVLAARPRSGGARPHVNRLLEEATGCPATARGWSTLRRVVAALDG</sequence>
<accession>A0ABP7I769</accession>
<dbReference type="InterPro" id="IPR012545">
    <property type="entry name" value="DUF1697"/>
</dbReference>
<dbReference type="RefSeq" id="WP_344773226.1">
    <property type="nucleotide sequence ID" value="NZ_BAABAH010000003.1"/>
</dbReference>
<dbReference type="Pfam" id="PF08002">
    <property type="entry name" value="DUF1697"/>
    <property type="match status" value="1"/>
</dbReference>